<gene>
    <name evidence="1" type="ORF">OSCT_1916</name>
</gene>
<reference evidence="1 2" key="1">
    <citation type="journal article" date="2011" name="J. Bacteriol.">
        <title>Draft genome sequence of the anoxygenic filamentous phototrophic bacterium Oscillochloris trichoides subsp. DG-6.</title>
        <authorList>
            <person name="Kuznetsov B.B."/>
            <person name="Ivanovsky R.N."/>
            <person name="Keppen O.I."/>
            <person name="Sukhacheva M.V."/>
            <person name="Bumazhkin B.K."/>
            <person name="Patutina E.O."/>
            <person name="Beletsky A.V."/>
            <person name="Mardanov A.V."/>
            <person name="Baslerov R.V."/>
            <person name="Panteleeva A.N."/>
            <person name="Kolganova T.V."/>
            <person name="Ravin N.V."/>
            <person name="Skryabin K.G."/>
        </authorList>
    </citation>
    <scope>NUCLEOTIDE SEQUENCE [LARGE SCALE GENOMIC DNA]</scope>
    <source>
        <strain evidence="1 2">DG-6</strain>
    </source>
</reference>
<dbReference type="STRING" id="765420.OSCT_1916"/>
<dbReference type="EMBL" id="ADVR01000079">
    <property type="protein sequence ID" value="EFO80219.1"/>
    <property type="molecule type" value="Genomic_DNA"/>
</dbReference>
<dbReference type="AlphaFoldDB" id="E1IF15"/>
<evidence type="ECO:0000313" key="1">
    <source>
        <dbReference type="EMBL" id="EFO80219.1"/>
    </source>
</evidence>
<name>E1IF15_9CHLR</name>
<dbReference type="HOGENOM" id="CLU_920832_0_0_0"/>
<organism evidence="1 2">
    <name type="scientific">Oscillochloris trichoides DG-6</name>
    <dbReference type="NCBI Taxonomy" id="765420"/>
    <lineage>
        <taxon>Bacteria</taxon>
        <taxon>Bacillati</taxon>
        <taxon>Chloroflexota</taxon>
        <taxon>Chloroflexia</taxon>
        <taxon>Chloroflexales</taxon>
        <taxon>Chloroflexineae</taxon>
        <taxon>Oscillochloridaceae</taxon>
        <taxon>Oscillochloris</taxon>
    </lineage>
</organism>
<evidence type="ECO:0000313" key="2">
    <source>
        <dbReference type="Proteomes" id="UP000054010"/>
    </source>
</evidence>
<dbReference type="OrthoDB" id="932879at2"/>
<keyword evidence="2" id="KW-1185">Reference proteome</keyword>
<accession>E1IF15</accession>
<sequence length="302" mass="32054">MPRPAPSILPVTLALLGLVFSLILLVATLGYAAPMSAPQPLDTCRSSPQFLAAFNPTPDMALATDGAAMGLVLRSSTGDYQLPTWDDAGYLGPLAYDWRGDVYVAPTPRLSLADNPLAGAATIWRVDSVSGVMRPFTTLSGAASERNPFGILGLAYACDLDMLYAGTVLGSTPSSEHGGVVAVGLADQSQQVVLPNTDVMSVLVVRQGTGYTLYAGLARRPLVLALPLDAHGQPRGSAQPLIDLSQAGATPQERARKLRLVGDQLQIDLVPFTYSLQANATDTPQIRTLTWQWDAAHGEWMR</sequence>
<proteinExistence type="predicted"/>
<dbReference type="eggNOG" id="COG3386">
    <property type="taxonomic scope" value="Bacteria"/>
</dbReference>
<dbReference type="Proteomes" id="UP000054010">
    <property type="component" value="Unassembled WGS sequence"/>
</dbReference>
<comment type="caution">
    <text evidence="1">The sequence shown here is derived from an EMBL/GenBank/DDBJ whole genome shotgun (WGS) entry which is preliminary data.</text>
</comment>
<protein>
    <submittedName>
        <fullName evidence="1">Uncharacterized protein</fullName>
    </submittedName>
</protein>